<dbReference type="Proteomes" id="UP000198346">
    <property type="component" value="Unassembled WGS sequence"/>
</dbReference>
<evidence type="ECO:0008006" key="4">
    <source>
        <dbReference type="Google" id="ProtNLM"/>
    </source>
</evidence>
<reference evidence="2 3" key="1">
    <citation type="submission" date="2017-07" db="EMBL/GenBank/DDBJ databases">
        <authorList>
            <person name="Sun Z.S."/>
            <person name="Albrecht U."/>
            <person name="Echele G."/>
            <person name="Lee C.C."/>
        </authorList>
    </citation>
    <scope>NUCLEOTIDE SEQUENCE [LARGE SCALE GENOMIC DNA]</scope>
    <source>
        <strain evidence="2 3">CGMCC 1.12710</strain>
    </source>
</reference>
<evidence type="ECO:0000313" key="3">
    <source>
        <dbReference type="Proteomes" id="UP000198346"/>
    </source>
</evidence>
<proteinExistence type="predicted"/>
<evidence type="ECO:0000313" key="2">
    <source>
        <dbReference type="EMBL" id="SNT68090.1"/>
    </source>
</evidence>
<keyword evidence="1" id="KW-0732">Signal</keyword>
<keyword evidence="3" id="KW-1185">Reference proteome</keyword>
<sequence>MPKIIAAALAGLAALFAAAAFAAAPDVARAPLKGEAVERFIATMAEVEAFGDALEASGRLEALKLQTQPRLGEPFAPFSNTVEALAANHPDEHARLAGIVRPHGFTPASWGETGDRIILAYLAEKMAQEDPEAMAQMAAMDRSMLDQLPPEMKTQMEAVFAMMETVRDADPADRAAVRPYLGALDDQLQ</sequence>
<name>A0A239PKK3_9PROT</name>
<protein>
    <recommendedName>
        <fullName evidence="4">DUF2059 domain-containing protein</fullName>
    </recommendedName>
</protein>
<organism evidence="2 3">
    <name type="scientific">Amphiplicatus metriothermophilus</name>
    <dbReference type="NCBI Taxonomy" id="1519374"/>
    <lineage>
        <taxon>Bacteria</taxon>
        <taxon>Pseudomonadati</taxon>
        <taxon>Pseudomonadota</taxon>
        <taxon>Alphaproteobacteria</taxon>
        <taxon>Parvularculales</taxon>
        <taxon>Parvularculaceae</taxon>
        <taxon>Amphiplicatus</taxon>
    </lineage>
</organism>
<feature type="chain" id="PRO_5012331152" description="DUF2059 domain-containing protein" evidence="1">
    <location>
        <begin position="23"/>
        <end position="189"/>
    </location>
</feature>
<dbReference type="EMBL" id="FZQA01000001">
    <property type="protein sequence ID" value="SNT68090.1"/>
    <property type="molecule type" value="Genomic_DNA"/>
</dbReference>
<accession>A0A239PKK3</accession>
<dbReference type="RefSeq" id="WP_089411071.1">
    <property type="nucleotide sequence ID" value="NZ_FZQA01000001.1"/>
</dbReference>
<evidence type="ECO:0000256" key="1">
    <source>
        <dbReference type="SAM" id="SignalP"/>
    </source>
</evidence>
<dbReference type="AlphaFoldDB" id="A0A239PKK3"/>
<gene>
    <name evidence="2" type="ORF">SAMN06297382_0586</name>
</gene>
<dbReference type="OrthoDB" id="9791543at2"/>
<feature type="signal peptide" evidence="1">
    <location>
        <begin position="1"/>
        <end position="22"/>
    </location>
</feature>